<dbReference type="GO" id="GO:0000724">
    <property type="term" value="P:double-strand break repair via homologous recombination"/>
    <property type="evidence" value="ECO:0007669"/>
    <property type="project" value="TreeGrafter"/>
</dbReference>
<protein>
    <submittedName>
        <fullName evidence="10">Uncharacterized protein</fullName>
    </submittedName>
</protein>
<feature type="transmembrane region" description="Helical" evidence="9">
    <location>
        <begin position="2041"/>
        <end position="2060"/>
    </location>
</feature>
<evidence type="ECO:0000256" key="7">
    <source>
        <dbReference type="ARBA" id="ARBA00023237"/>
    </source>
</evidence>
<feature type="transmembrane region" description="Helical" evidence="9">
    <location>
        <begin position="2072"/>
        <end position="2092"/>
    </location>
</feature>
<keyword evidence="5" id="KW-0732">Signal</keyword>
<feature type="transmembrane region" description="Helical" evidence="9">
    <location>
        <begin position="1743"/>
        <end position="1771"/>
    </location>
</feature>
<dbReference type="PANTHER" id="PTHR19862:SF14">
    <property type="entry name" value="WD REPEAT-CONTAINING PROTEIN 48"/>
    <property type="match status" value="1"/>
</dbReference>
<organism evidence="10 11">
    <name type="scientific">Edaphochlamys debaryana</name>
    <dbReference type="NCBI Taxonomy" id="47281"/>
    <lineage>
        <taxon>Eukaryota</taxon>
        <taxon>Viridiplantae</taxon>
        <taxon>Chlorophyta</taxon>
        <taxon>core chlorophytes</taxon>
        <taxon>Chlorophyceae</taxon>
        <taxon>CS clade</taxon>
        <taxon>Chlamydomonadales</taxon>
        <taxon>Chlamydomonadales incertae sedis</taxon>
        <taxon>Edaphochlamys</taxon>
    </lineage>
</organism>
<comment type="subcellular location">
    <subcellularLocation>
        <location evidence="1">Cell envelope</location>
    </subcellularLocation>
    <subcellularLocation>
        <location evidence="2">Cell outer membrane</location>
    </subcellularLocation>
    <subcellularLocation>
        <location evidence="3">Secreted</location>
    </subcellularLocation>
</comment>
<feature type="region of interest" description="Disordered" evidence="8">
    <location>
        <begin position="2148"/>
        <end position="2203"/>
    </location>
</feature>
<dbReference type="InterPro" id="IPR003368">
    <property type="entry name" value="POMP_repeat"/>
</dbReference>
<dbReference type="Proteomes" id="UP000612055">
    <property type="component" value="Unassembled WGS sequence"/>
</dbReference>
<evidence type="ECO:0000256" key="1">
    <source>
        <dbReference type="ARBA" id="ARBA00004196"/>
    </source>
</evidence>
<accession>A0A836BXE5</accession>
<evidence type="ECO:0000256" key="3">
    <source>
        <dbReference type="ARBA" id="ARBA00004613"/>
    </source>
</evidence>
<dbReference type="SUPFAM" id="SSF51126">
    <property type="entry name" value="Pectin lyase-like"/>
    <property type="match status" value="2"/>
</dbReference>
<dbReference type="InterPro" id="IPR011050">
    <property type="entry name" value="Pectin_lyase_fold/virulence"/>
</dbReference>
<dbReference type="GO" id="GO:0043130">
    <property type="term" value="F:ubiquitin binding"/>
    <property type="evidence" value="ECO:0007669"/>
    <property type="project" value="TreeGrafter"/>
</dbReference>
<comment type="caution">
    <text evidence="10">The sequence shown here is derived from an EMBL/GenBank/DDBJ whole genome shotgun (WGS) entry which is preliminary data.</text>
</comment>
<keyword evidence="6 9" id="KW-0472">Membrane</keyword>
<proteinExistence type="predicted"/>
<evidence type="ECO:0000256" key="5">
    <source>
        <dbReference type="ARBA" id="ARBA00022729"/>
    </source>
</evidence>
<evidence type="ECO:0000256" key="9">
    <source>
        <dbReference type="SAM" id="Phobius"/>
    </source>
</evidence>
<evidence type="ECO:0000256" key="6">
    <source>
        <dbReference type="ARBA" id="ARBA00023136"/>
    </source>
</evidence>
<dbReference type="OrthoDB" id="544664at2759"/>
<name>A0A836BXE5_9CHLO</name>
<evidence type="ECO:0000313" key="11">
    <source>
        <dbReference type="Proteomes" id="UP000612055"/>
    </source>
</evidence>
<reference evidence="10" key="1">
    <citation type="journal article" date="2020" name="bioRxiv">
        <title>Comparative genomics of Chlamydomonas.</title>
        <authorList>
            <person name="Craig R.J."/>
            <person name="Hasan A.R."/>
            <person name="Ness R.W."/>
            <person name="Keightley P.D."/>
        </authorList>
    </citation>
    <scope>NUCLEOTIDE SEQUENCE</scope>
    <source>
        <strain evidence="10">CCAP 11/70</strain>
    </source>
</reference>
<evidence type="ECO:0000256" key="8">
    <source>
        <dbReference type="SAM" id="MobiDB-lite"/>
    </source>
</evidence>
<dbReference type="EMBL" id="JAEHOE010000056">
    <property type="protein sequence ID" value="KAG2491143.1"/>
    <property type="molecule type" value="Genomic_DNA"/>
</dbReference>
<feature type="compositionally biased region" description="Low complexity" evidence="8">
    <location>
        <begin position="2151"/>
        <end position="2174"/>
    </location>
</feature>
<evidence type="ECO:0000256" key="4">
    <source>
        <dbReference type="ARBA" id="ARBA00022525"/>
    </source>
</evidence>
<keyword evidence="7" id="KW-0998">Cell outer membrane</keyword>
<keyword evidence="4" id="KW-0964">Secreted</keyword>
<keyword evidence="9" id="KW-0812">Transmembrane</keyword>
<dbReference type="InterPro" id="IPR051246">
    <property type="entry name" value="WDR48"/>
</dbReference>
<feature type="transmembrane region" description="Helical" evidence="9">
    <location>
        <begin position="1982"/>
        <end position="2002"/>
    </location>
</feature>
<dbReference type="NCBIfam" id="TIGR01376">
    <property type="entry name" value="POMP_repeat"/>
    <property type="match status" value="2"/>
</dbReference>
<feature type="transmembrane region" description="Helical" evidence="9">
    <location>
        <begin position="1931"/>
        <end position="1956"/>
    </location>
</feature>
<feature type="transmembrane region" description="Helical" evidence="9">
    <location>
        <begin position="1864"/>
        <end position="1890"/>
    </location>
</feature>
<evidence type="ECO:0000313" key="10">
    <source>
        <dbReference type="EMBL" id="KAG2491143.1"/>
    </source>
</evidence>
<evidence type="ECO:0000256" key="2">
    <source>
        <dbReference type="ARBA" id="ARBA00004442"/>
    </source>
</evidence>
<dbReference type="GO" id="GO:0005576">
    <property type="term" value="C:extracellular region"/>
    <property type="evidence" value="ECO:0007669"/>
    <property type="project" value="UniProtKB-SubCell"/>
</dbReference>
<keyword evidence="11" id="KW-1185">Reference proteome</keyword>
<sequence length="2216" mass="228161">MPVKIGLGGALLKQWRTGALHVVGASPADLRIGANSLAPDPNDWGLSLVEEPHLLLEDSLISGLPLSSVAPLLHVLYSETVTIRNLTVANLTGGGDRAAVFGAVYVEGPQLVSIRDSSCTGVEGAQGWACLRVQLGQNYCLSDPEEERDPDALSRPWVRIDGCTFSNNSVEGTHEGTDYASMPPPCRTAEAAGYGAVVLEGPGVDDAATPAFIISNTTFGYNSGGCGAALAVASGTARLQLASSTASSNTAAEAGGALYANDGLADLTILASRLVENRAEKADRQGGALSIDSSSSIDDLELLATVTNGSCLCFNDAAENGGAFDIGSAYLNRLEVSNGSSMASNTAFSNGGAMIMYFGIGLLNVSGNSSISNNTAGYTGGVAYLAQGSIRELAVEDNSWISGNAAYGGSGGVLYLDKGSVEELYVTASSGITDNAAGSHGGAIYMGAACADGVNPEDIPPVTITVQQGSRFDGNRASTGFGGAVYLATGMATLMVEDESSMSSNAAMGPGGALYVGSPRLTEGSDALSALSFSLASSSNLSYNVGSNGGALYLASGDLDIVVQGSSYVAGNRAAAGYGGAIAGERGSASLILDSGSTMADNSAATSGGAIYCAKSLRARVTYGAITGNTALLGNGGASCSQDIKLTLDASNVSNNTARTNGGAFYAGEKIMAITLMKSSSLYGNQALAYGGAVYSQGGIDSFELFNGSTLAANTASEQGGAAYSAACVTRLTLDHDVRVVENRAGRDGGAFLFSGCPTVKVAWSLSSSAELSRNAAISGSGGALALSGSGTALRVSGGAFANNSAGTSGGAIALLGGASLFLGSARIGPGNTAGARGGGAYAGPASSLTLSNSTLWGNSAGLAGGSVAGEGCTALTLLNGTVVTNSSATGDGGGVSTAGCTAVVVAGGEISGNVAVRGGALHVGPWLTQRSGLANGTSAVRLCNVTLRGNVAALLVTAADTTGQGYGGALFMEHAPGLVVSANRTAVLSGNRAWLGADVASLQRCSAGAQAADPLMAALCPAEGNSTCECTSSPLPSSLNLTSSGAANCSLLLLGTSLASGTASAALSNLSSDGIWIGFIRPPMRSRPLWLAELNRTALRSSAPQLVPAAGIPSSADTASLVEFPLAQGGFLEPAAPAVGEGLDRPAAVAVVTGALVNLTVGLYDETGQRVSSAPAGPALEANISLDVSVAESTVAQQGLLMGAAPGIGRTKQLLNLDGKNLASWRPVFTRDEATSRIAGAVTGWPGTYTLRLMNPCCGLTPPPTATVVQLELSGCGLGEQASFPADPASPSWSAEAALNASCTKCPVRSVGLVADPRPSLQALIQQWRQQEGDSSTDADTSALISRAARDAAQLATYERSSGGANGSEAYIVLQCAEGYTGTLCAACTPGYTLSTNFELTSTLCRLPMQAATFTPAHYRTRQEARREDEFRAEQARAECPEVARIREAMSSALAALIDRLIGLEPGAFKDSLLCVINGLGALATSELEQAARRDVAIWSDVFSITRGLSDLGNRVDGFIAELAVLEDRAVQRSAALSDTINTNTTEQSHQIAAVNIKTNTIANNVKRMQESVGQAERLLAVLAENTPMEDRGRLLLRAVPDQLADRLRSGDLSGLGPSDGAALSASVQRSWKGEGGWNVVLGVTPRQRASVLRVAKEVRAATGVIVAPYLTALGRAMRKERQGIFEVLRAKRLQPQWCKGADIRFFEVRHLPEPRPHRVPGPPGAVWQCGRDHDEDSAGQAYLQVLGALLTPLAVTLVCLTLWALRYAFLNTARLRRSTPVSRRRYSAQPSGPLCTAGNADEEGAQAAVAGEAAAVEKPEELLVTVRRSTTADSSVWKRMTTQFLRLSHADQSLSLPQQLGIVLMMALFVLFPSWANAGFSIFACYIVDQMPVQAGPLDGLKFAQATAPNGYWTRNMQQACYEGSHASYYVPLGVVFLLVFCASPPIVNFVLLWRARDRLDEHHTKQVYGFMYSRYRPQFFWWDSVLMCETLALVAVDVFGRSMDVAYQALTLLIALVTIGTVNTVLEPSRSHELRHMEFCSSAVLSVTIALNLYFVMGRSTLVDESGGVAIAVMTLLLNLGIIAAFLTLMARASWPAVKEGLAKLKQLKGPAGAVVQLTRLHRRRASKTAPGSSEVDGIAAAGDVKEASSQASGSGASPTAPSRHGSSSSSKRAEGHAVGALPPAESPAARSNGSLVDDGRVLLTVKADSSAR</sequence>
<feature type="transmembrane region" description="Helical" evidence="9">
    <location>
        <begin position="2008"/>
        <end position="2029"/>
    </location>
</feature>
<keyword evidence="9" id="KW-1133">Transmembrane helix</keyword>
<gene>
    <name evidence="10" type="ORF">HYH03_010585</name>
</gene>
<dbReference type="PANTHER" id="PTHR19862">
    <property type="entry name" value="WD REPEAT-CONTAINING PROTEIN 48"/>
    <property type="match status" value="1"/>
</dbReference>